<dbReference type="AlphaFoldDB" id="A0A133PSH2"/>
<proteinExistence type="predicted"/>
<sequence length="67" mass="8348">MNNNFKKRLNDDEIKEILMAIKIDREDHNVKNWWNMKKVIEKYFPNFMEENLFIEDILYIILEDKVN</sequence>
<accession>A0A133PSH2</accession>
<comment type="caution">
    <text evidence="1">The sequence shown here is derived from an EMBL/GenBank/DDBJ whole genome shotgun (WGS) entry which is preliminary data.</text>
</comment>
<evidence type="ECO:0000313" key="1">
    <source>
        <dbReference type="EMBL" id="KXA31772.1"/>
    </source>
</evidence>
<dbReference type="PATRIC" id="fig|54005.3.peg.143"/>
<protein>
    <submittedName>
        <fullName evidence="1">Uncharacterized protein</fullName>
    </submittedName>
</protein>
<name>A0A133PSH2_9FIRM</name>
<dbReference type="EMBL" id="LRQE01000003">
    <property type="protein sequence ID" value="KXA31772.1"/>
    <property type="molecule type" value="Genomic_DNA"/>
</dbReference>
<evidence type="ECO:0000313" key="2">
    <source>
        <dbReference type="Proteomes" id="UP000070174"/>
    </source>
</evidence>
<gene>
    <name evidence="1" type="ORF">HMPREF3229_00145</name>
</gene>
<reference evidence="1 2" key="1">
    <citation type="submission" date="2016-01" db="EMBL/GenBank/DDBJ databases">
        <authorList>
            <person name="Oliw E.H."/>
        </authorList>
    </citation>
    <scope>NUCLEOTIDE SEQUENCE [LARGE SCALE GENOMIC DNA]</scope>
    <source>
        <strain evidence="1 2">CMW7756A</strain>
    </source>
</reference>
<dbReference type="Proteomes" id="UP000070174">
    <property type="component" value="Unassembled WGS sequence"/>
</dbReference>
<dbReference type="RefSeq" id="WP_010242775.1">
    <property type="nucleotide sequence ID" value="NZ_KQ957086.1"/>
</dbReference>
<organism evidence="1">
    <name type="scientific">Peptoniphilus harei</name>
    <dbReference type="NCBI Taxonomy" id="54005"/>
    <lineage>
        <taxon>Bacteria</taxon>
        <taxon>Bacillati</taxon>
        <taxon>Bacillota</taxon>
        <taxon>Tissierellia</taxon>
        <taxon>Tissierellales</taxon>
        <taxon>Peptoniphilaceae</taxon>
        <taxon>Peptoniphilus</taxon>
    </lineage>
</organism>